<gene>
    <name evidence="3" type="ORF">TVAG_053710</name>
</gene>
<feature type="compositionally biased region" description="Acidic residues" evidence="2">
    <location>
        <begin position="656"/>
        <end position="666"/>
    </location>
</feature>
<dbReference type="KEGG" id="tva:4753619"/>
<sequence>MDEPWKHISENGRRLKELQREELETLVLEMCDEYDMRNIRLLNLRVSIDKLQTCLEVAEENSRKAVLGFVIAPESQITKPTVKSPKHKEFTAPVYGAFNSYQAGNKRIVTLRHQVETLLTRIQNTMNETQRLLHKKDKYKKLLEERKVPESEPFNHHVVPVKKKPQINNITFGKAVKCTKDLINKENDPQIHNLLTTVYCLLTNNNIEALQAYSEIAFPVLTEMSITELREQLSDRNAQISILNEQYKDFQRRHGRLVDDFTSLNEKMRDHIIEDDTEKNNILAQIEELEQILRQIPEKQKEITELTEEREKLYDAIEQVHAEGMKTIDFEVENKSKIQEMEKEKISLDFTYKALLQENGDKKQSEEDIRTQNKRVLDELNEMLTTKTEVTAQKTVINDKFNLLLKVNIEDPITLAQVAEFCKAITVSEIEERHKAAVDEQAEVKKEVHELKDECKLLKRKHGVLSRAVSDYKKKIAEEDAKIAKLKENQNEKLHVQVFEPESSKNSTMQQTDELKNSGKATNASEKDNEDSNPPEKDTKEDEKESSSSKDKKPEAKNKKSSDSEKLNEKESKKAKESEKEQKTSDKEKSSDKEEKEKSNKEEEKPKNTESQLRKSGTIHSDFESVDSDENIVISATQTLDPPGNASNSNSPVPDEIADSEDEVMQSEEIKEKSDSSDNDF</sequence>
<reference evidence="3" key="1">
    <citation type="submission" date="2006-10" db="EMBL/GenBank/DDBJ databases">
        <authorList>
            <person name="Amadeo P."/>
            <person name="Zhao Q."/>
            <person name="Wortman J."/>
            <person name="Fraser-Liggett C."/>
            <person name="Carlton J."/>
        </authorList>
    </citation>
    <scope>NUCLEOTIDE SEQUENCE</scope>
    <source>
        <strain evidence="3">G3</strain>
    </source>
</reference>
<feature type="compositionally biased region" description="Polar residues" evidence="2">
    <location>
        <begin position="634"/>
        <end position="652"/>
    </location>
</feature>
<keyword evidence="1" id="KW-0175">Coiled coil</keyword>
<dbReference type="VEuPathDB" id="TrichDB:TVAG_053710"/>
<feature type="region of interest" description="Disordered" evidence="2">
    <location>
        <begin position="494"/>
        <end position="681"/>
    </location>
</feature>
<dbReference type="VEuPathDB" id="TrichDB:TVAGG3_0972300"/>
<evidence type="ECO:0000256" key="2">
    <source>
        <dbReference type="SAM" id="MobiDB-lite"/>
    </source>
</evidence>
<dbReference type="Proteomes" id="UP000001542">
    <property type="component" value="Unassembled WGS sequence"/>
</dbReference>
<feature type="compositionally biased region" description="Basic and acidic residues" evidence="2">
    <location>
        <begin position="534"/>
        <end position="608"/>
    </location>
</feature>
<evidence type="ECO:0000313" key="3">
    <source>
        <dbReference type="EMBL" id="EAX95856.1"/>
    </source>
</evidence>
<feature type="coiled-coil region" evidence="1">
    <location>
        <begin position="289"/>
        <end position="323"/>
    </location>
</feature>
<evidence type="ECO:0000256" key="1">
    <source>
        <dbReference type="SAM" id="Coils"/>
    </source>
</evidence>
<dbReference type="SMR" id="A2FGV2"/>
<name>A2FGV2_TRIV3</name>
<keyword evidence="4" id="KW-1185">Reference proteome</keyword>
<evidence type="ECO:0000313" key="4">
    <source>
        <dbReference type="Proteomes" id="UP000001542"/>
    </source>
</evidence>
<dbReference type="InParanoid" id="A2FGV2"/>
<proteinExistence type="predicted"/>
<reference evidence="3" key="2">
    <citation type="journal article" date="2007" name="Science">
        <title>Draft genome sequence of the sexually transmitted pathogen Trichomonas vaginalis.</title>
        <authorList>
            <person name="Carlton J.M."/>
            <person name="Hirt R.P."/>
            <person name="Silva J.C."/>
            <person name="Delcher A.L."/>
            <person name="Schatz M."/>
            <person name="Zhao Q."/>
            <person name="Wortman J.R."/>
            <person name="Bidwell S.L."/>
            <person name="Alsmark U.C.M."/>
            <person name="Besteiro S."/>
            <person name="Sicheritz-Ponten T."/>
            <person name="Noel C.J."/>
            <person name="Dacks J.B."/>
            <person name="Foster P.G."/>
            <person name="Simillion C."/>
            <person name="Van de Peer Y."/>
            <person name="Miranda-Saavedra D."/>
            <person name="Barton G.J."/>
            <person name="Westrop G.D."/>
            <person name="Mueller S."/>
            <person name="Dessi D."/>
            <person name="Fiori P.L."/>
            <person name="Ren Q."/>
            <person name="Paulsen I."/>
            <person name="Zhang H."/>
            <person name="Bastida-Corcuera F.D."/>
            <person name="Simoes-Barbosa A."/>
            <person name="Brown M.T."/>
            <person name="Hayes R.D."/>
            <person name="Mukherjee M."/>
            <person name="Okumura C.Y."/>
            <person name="Schneider R."/>
            <person name="Smith A.J."/>
            <person name="Vanacova S."/>
            <person name="Villalvazo M."/>
            <person name="Haas B.J."/>
            <person name="Pertea M."/>
            <person name="Feldblyum T.V."/>
            <person name="Utterback T.R."/>
            <person name="Shu C.L."/>
            <person name="Osoegawa K."/>
            <person name="de Jong P.J."/>
            <person name="Hrdy I."/>
            <person name="Horvathova L."/>
            <person name="Zubacova Z."/>
            <person name="Dolezal P."/>
            <person name="Malik S.B."/>
            <person name="Logsdon J.M. Jr."/>
            <person name="Henze K."/>
            <person name="Gupta A."/>
            <person name="Wang C.C."/>
            <person name="Dunne R.L."/>
            <person name="Upcroft J.A."/>
            <person name="Upcroft P."/>
            <person name="White O."/>
            <person name="Salzberg S.L."/>
            <person name="Tang P."/>
            <person name="Chiu C.-H."/>
            <person name="Lee Y.-S."/>
            <person name="Embley T.M."/>
            <person name="Coombs G.H."/>
            <person name="Mottram J.C."/>
            <person name="Tachezy J."/>
            <person name="Fraser-Liggett C.M."/>
            <person name="Johnson P.J."/>
        </authorList>
    </citation>
    <scope>NUCLEOTIDE SEQUENCE [LARGE SCALE GENOMIC DNA]</scope>
    <source>
        <strain evidence="3">G3</strain>
    </source>
</reference>
<organism evidence="3 4">
    <name type="scientific">Trichomonas vaginalis (strain ATCC PRA-98 / G3)</name>
    <dbReference type="NCBI Taxonomy" id="412133"/>
    <lineage>
        <taxon>Eukaryota</taxon>
        <taxon>Metamonada</taxon>
        <taxon>Parabasalia</taxon>
        <taxon>Trichomonadida</taxon>
        <taxon>Trichomonadidae</taxon>
        <taxon>Trichomonas</taxon>
    </lineage>
</organism>
<dbReference type="RefSeq" id="XP_001308786.1">
    <property type="nucleotide sequence ID" value="XM_001308785.1"/>
</dbReference>
<protein>
    <submittedName>
        <fullName evidence="3">Uncharacterized protein</fullName>
    </submittedName>
</protein>
<accession>A2FGV2</accession>
<feature type="coiled-coil region" evidence="1">
    <location>
        <begin position="427"/>
        <end position="489"/>
    </location>
</feature>
<dbReference type="AlphaFoldDB" id="A2FGV2"/>
<feature type="compositionally biased region" description="Basic and acidic residues" evidence="2">
    <location>
        <begin position="668"/>
        <end position="681"/>
    </location>
</feature>
<dbReference type="EMBL" id="DS113785">
    <property type="protein sequence ID" value="EAX95856.1"/>
    <property type="molecule type" value="Genomic_DNA"/>
</dbReference>